<sequence>MCRKNDRTTIDLLQASGLLIDNVFAGLRQQIGMKTILSRAGFS</sequence>
<name>A0A2S6H9Y0_9GAMM</name>
<dbReference type="EMBL" id="PTIZ01000010">
    <property type="protein sequence ID" value="PPK74226.1"/>
    <property type="molecule type" value="Genomic_DNA"/>
</dbReference>
<organism evidence="1 2">
    <name type="scientific">Methylobacter tundripaludum</name>
    <dbReference type="NCBI Taxonomy" id="173365"/>
    <lineage>
        <taxon>Bacteria</taxon>
        <taxon>Pseudomonadati</taxon>
        <taxon>Pseudomonadota</taxon>
        <taxon>Gammaproteobacteria</taxon>
        <taxon>Methylococcales</taxon>
        <taxon>Methylococcaceae</taxon>
        <taxon>Methylobacter</taxon>
    </lineage>
</organism>
<protein>
    <submittedName>
        <fullName evidence="1">Uncharacterized protein</fullName>
    </submittedName>
</protein>
<evidence type="ECO:0000313" key="2">
    <source>
        <dbReference type="Proteomes" id="UP000240010"/>
    </source>
</evidence>
<comment type="caution">
    <text evidence="1">The sequence shown here is derived from an EMBL/GenBank/DDBJ whole genome shotgun (WGS) entry which is preliminary data.</text>
</comment>
<dbReference type="AlphaFoldDB" id="A0A2S6H9Y0"/>
<proteinExistence type="predicted"/>
<dbReference type="Proteomes" id="UP000240010">
    <property type="component" value="Unassembled WGS sequence"/>
</dbReference>
<evidence type="ECO:0000313" key="1">
    <source>
        <dbReference type="EMBL" id="PPK74226.1"/>
    </source>
</evidence>
<gene>
    <name evidence="1" type="ORF">B0F87_11021</name>
</gene>
<accession>A0A2S6H9Y0</accession>
<reference evidence="1 2" key="1">
    <citation type="submission" date="2018-02" db="EMBL/GenBank/DDBJ databases">
        <title>Subsurface microbial communities from deep shales in Ohio and West Virginia, USA.</title>
        <authorList>
            <person name="Wrighton K."/>
        </authorList>
    </citation>
    <scope>NUCLEOTIDE SEQUENCE [LARGE SCALE GENOMIC DNA]</scope>
    <source>
        <strain evidence="1 2">OWC-DMM</strain>
    </source>
</reference>